<reference evidence="2 3" key="1">
    <citation type="journal article" date="2011" name="Science">
        <title>The Selaginella genome identifies genetic changes associated with the evolution of vascular plants.</title>
        <authorList>
            <person name="Banks J.A."/>
            <person name="Nishiyama T."/>
            <person name="Hasebe M."/>
            <person name="Bowman J.L."/>
            <person name="Gribskov M."/>
            <person name="dePamphilis C."/>
            <person name="Albert V.A."/>
            <person name="Aono N."/>
            <person name="Aoyama T."/>
            <person name="Ambrose B.A."/>
            <person name="Ashton N.W."/>
            <person name="Axtell M.J."/>
            <person name="Barker E."/>
            <person name="Barker M.S."/>
            <person name="Bennetzen J.L."/>
            <person name="Bonawitz N.D."/>
            <person name="Chapple C."/>
            <person name="Cheng C."/>
            <person name="Correa L.G."/>
            <person name="Dacre M."/>
            <person name="DeBarry J."/>
            <person name="Dreyer I."/>
            <person name="Elias M."/>
            <person name="Engstrom E.M."/>
            <person name="Estelle M."/>
            <person name="Feng L."/>
            <person name="Finet C."/>
            <person name="Floyd S.K."/>
            <person name="Frommer W.B."/>
            <person name="Fujita T."/>
            <person name="Gramzow L."/>
            <person name="Gutensohn M."/>
            <person name="Harholt J."/>
            <person name="Hattori M."/>
            <person name="Heyl A."/>
            <person name="Hirai T."/>
            <person name="Hiwatashi Y."/>
            <person name="Ishikawa M."/>
            <person name="Iwata M."/>
            <person name="Karol K.G."/>
            <person name="Koehler B."/>
            <person name="Kolukisaoglu U."/>
            <person name="Kubo M."/>
            <person name="Kurata T."/>
            <person name="Lalonde S."/>
            <person name="Li K."/>
            <person name="Li Y."/>
            <person name="Litt A."/>
            <person name="Lyons E."/>
            <person name="Manning G."/>
            <person name="Maruyama T."/>
            <person name="Michael T.P."/>
            <person name="Mikami K."/>
            <person name="Miyazaki S."/>
            <person name="Morinaga S."/>
            <person name="Murata T."/>
            <person name="Mueller-Roeber B."/>
            <person name="Nelson D.R."/>
            <person name="Obara M."/>
            <person name="Oguri Y."/>
            <person name="Olmstead R.G."/>
            <person name="Onodera N."/>
            <person name="Petersen B.L."/>
            <person name="Pils B."/>
            <person name="Prigge M."/>
            <person name="Rensing S.A."/>
            <person name="Riano-Pachon D.M."/>
            <person name="Roberts A.W."/>
            <person name="Sato Y."/>
            <person name="Scheller H.V."/>
            <person name="Schulz B."/>
            <person name="Schulz C."/>
            <person name="Shakirov E.V."/>
            <person name="Shibagaki N."/>
            <person name="Shinohara N."/>
            <person name="Shippen D.E."/>
            <person name="Soerensen I."/>
            <person name="Sotooka R."/>
            <person name="Sugimoto N."/>
            <person name="Sugita M."/>
            <person name="Sumikawa N."/>
            <person name="Tanurdzic M."/>
            <person name="Theissen G."/>
            <person name="Ulvskov P."/>
            <person name="Wakazuki S."/>
            <person name="Weng J.K."/>
            <person name="Willats W.W."/>
            <person name="Wipf D."/>
            <person name="Wolf P.G."/>
            <person name="Yang L."/>
            <person name="Zimmer A.D."/>
            <person name="Zhu Q."/>
            <person name="Mitros T."/>
            <person name="Hellsten U."/>
            <person name="Loque D."/>
            <person name="Otillar R."/>
            <person name="Salamov A."/>
            <person name="Schmutz J."/>
            <person name="Shapiro H."/>
            <person name="Lindquist E."/>
            <person name="Lucas S."/>
            <person name="Rokhsar D."/>
            <person name="Grigoriev I.V."/>
        </authorList>
    </citation>
    <scope>NUCLEOTIDE SEQUENCE [LARGE SCALE GENOMIC DNA]</scope>
</reference>
<dbReference type="InParanoid" id="D8RXB1"/>
<dbReference type="PANTHER" id="PTHR33649:SF2">
    <property type="entry name" value="PAR1 PROTEIN"/>
    <property type="match status" value="1"/>
</dbReference>
<protein>
    <recommendedName>
        <fullName evidence="4">PAR1 protein</fullName>
    </recommendedName>
</protein>
<evidence type="ECO:0000256" key="1">
    <source>
        <dbReference type="SAM" id="MobiDB-lite"/>
    </source>
</evidence>
<dbReference type="InterPro" id="IPR009489">
    <property type="entry name" value="PAR1"/>
</dbReference>
<sequence>LFLHNAGDLECEDLPAEDCAFAVSSSGARCMLQNATNELKCQTSMVMSDKRVEWIESSECMQSCGVDRMTVGMSPDALLDKSFLPKLCSPSCQISCHNIFDLYVSLAVGEGFYLPSLCQTQPVRVHRKMKVDSTPLIKPPDESLPAPAPAP</sequence>
<evidence type="ECO:0000313" key="3">
    <source>
        <dbReference type="Proteomes" id="UP000001514"/>
    </source>
</evidence>
<dbReference type="HOGENOM" id="CLU_101177_1_0_1"/>
<dbReference type="OrthoDB" id="772928at2759"/>
<dbReference type="EMBL" id="GL377593">
    <property type="protein sequence ID" value="EFJ23228.1"/>
    <property type="molecule type" value="Genomic_DNA"/>
</dbReference>
<evidence type="ECO:0000313" key="2">
    <source>
        <dbReference type="EMBL" id="EFJ23228.1"/>
    </source>
</evidence>
<dbReference type="PANTHER" id="PTHR33649">
    <property type="entry name" value="PAR1 PROTEIN"/>
    <property type="match status" value="1"/>
</dbReference>
<dbReference type="AlphaFoldDB" id="D8RXB1"/>
<feature type="non-terminal residue" evidence="2">
    <location>
        <position position="151"/>
    </location>
</feature>
<dbReference type="eggNOG" id="ENOG502RXJH">
    <property type="taxonomic scope" value="Eukaryota"/>
</dbReference>
<gene>
    <name evidence="2" type="ORF">SELMODRAFT_103819</name>
</gene>
<dbReference type="Pfam" id="PF06521">
    <property type="entry name" value="PAR1"/>
    <property type="match status" value="1"/>
</dbReference>
<dbReference type="Gramene" id="EFJ23228">
    <property type="protein sequence ID" value="EFJ23228"/>
    <property type="gene ID" value="SELMODRAFT_103819"/>
</dbReference>
<dbReference type="FunCoup" id="D8RXB1">
    <property type="interactions" value="269"/>
</dbReference>
<name>D8RXB1_SELML</name>
<feature type="non-terminal residue" evidence="2">
    <location>
        <position position="1"/>
    </location>
</feature>
<dbReference type="KEGG" id="smo:SELMODRAFT_103819"/>
<dbReference type="STRING" id="88036.D8RXB1"/>
<organism evidence="3">
    <name type="scientific">Selaginella moellendorffii</name>
    <name type="common">Spikemoss</name>
    <dbReference type="NCBI Taxonomy" id="88036"/>
    <lineage>
        <taxon>Eukaryota</taxon>
        <taxon>Viridiplantae</taxon>
        <taxon>Streptophyta</taxon>
        <taxon>Embryophyta</taxon>
        <taxon>Tracheophyta</taxon>
        <taxon>Lycopodiopsida</taxon>
        <taxon>Selaginellales</taxon>
        <taxon>Selaginellaceae</taxon>
        <taxon>Selaginella</taxon>
    </lineage>
</organism>
<dbReference type="Proteomes" id="UP000001514">
    <property type="component" value="Unassembled WGS sequence"/>
</dbReference>
<keyword evidence="3" id="KW-1185">Reference proteome</keyword>
<proteinExistence type="predicted"/>
<dbReference type="OMA" id="ETEGCIN"/>
<accession>D8RXB1</accession>
<feature type="region of interest" description="Disordered" evidence="1">
    <location>
        <begin position="132"/>
        <end position="151"/>
    </location>
</feature>
<evidence type="ECO:0008006" key="4">
    <source>
        <dbReference type="Google" id="ProtNLM"/>
    </source>
</evidence>